<accession>A0A7E4W595</accession>
<proteinExistence type="predicted"/>
<sequence length="118" mass="13723">MKKLVTKIGKTDLLKITYDVLVDFLKAQKKGFRLILDICDVELLDSQEIIRMHQLEKDLVQRSGLKKLTRSSAGYYYVLSSVEDPFKCTLLRINPIVWYLPSVDIDIMKGSMYRSDVY</sequence>
<evidence type="ECO:0000313" key="1">
    <source>
        <dbReference type="Proteomes" id="UP000492821"/>
    </source>
</evidence>
<dbReference type="Proteomes" id="UP000492821">
    <property type="component" value="Unassembled WGS sequence"/>
</dbReference>
<dbReference type="WBParaSite" id="Pan_g6598.t1">
    <property type="protein sequence ID" value="Pan_g6598.t1"/>
    <property type="gene ID" value="Pan_g6598"/>
</dbReference>
<protein>
    <submittedName>
        <fullName evidence="2">STAS domain-containing protein</fullName>
    </submittedName>
</protein>
<reference evidence="1" key="1">
    <citation type="journal article" date="2013" name="Genetics">
        <title>The draft genome and transcriptome of Panagrellus redivivus are shaped by the harsh demands of a free-living lifestyle.</title>
        <authorList>
            <person name="Srinivasan J."/>
            <person name="Dillman A.R."/>
            <person name="Macchietto M.G."/>
            <person name="Heikkinen L."/>
            <person name="Lakso M."/>
            <person name="Fracchia K.M."/>
            <person name="Antoshechkin I."/>
            <person name="Mortazavi A."/>
            <person name="Wong G."/>
            <person name="Sternberg P.W."/>
        </authorList>
    </citation>
    <scope>NUCLEOTIDE SEQUENCE [LARGE SCALE GENOMIC DNA]</scope>
    <source>
        <strain evidence="1">MT8872</strain>
    </source>
</reference>
<reference evidence="2" key="2">
    <citation type="submission" date="2020-10" db="UniProtKB">
        <authorList>
            <consortium name="WormBaseParasite"/>
        </authorList>
    </citation>
    <scope>IDENTIFICATION</scope>
</reference>
<keyword evidence="1" id="KW-1185">Reference proteome</keyword>
<evidence type="ECO:0000313" key="2">
    <source>
        <dbReference type="WBParaSite" id="Pan_g6598.t1"/>
    </source>
</evidence>
<dbReference type="AlphaFoldDB" id="A0A7E4W595"/>
<organism evidence="1 2">
    <name type="scientific">Panagrellus redivivus</name>
    <name type="common">Microworm</name>
    <dbReference type="NCBI Taxonomy" id="6233"/>
    <lineage>
        <taxon>Eukaryota</taxon>
        <taxon>Metazoa</taxon>
        <taxon>Ecdysozoa</taxon>
        <taxon>Nematoda</taxon>
        <taxon>Chromadorea</taxon>
        <taxon>Rhabditida</taxon>
        <taxon>Tylenchina</taxon>
        <taxon>Panagrolaimomorpha</taxon>
        <taxon>Panagrolaimoidea</taxon>
        <taxon>Panagrolaimidae</taxon>
        <taxon>Panagrellus</taxon>
    </lineage>
</organism>
<name>A0A7E4W595_PANRE</name>